<sequence>MLAPVRTVAPATMPVSLSEAKAHLRVDHDDQDDLITAQIKAATAYLDGWSGILGRALITQTWRQEFGRFADHLPLPLAPVTAIDSVSYFDGDNVQQTLDTGVYDLFADARGAYVTRRSGQSWPATFRRADAVSIIFTAGYGAAAGVPEPIRQAILLIVQRLFDGADTSIDVAIDRTVHALIAPYRRSPI</sequence>
<protein>
    <recommendedName>
        <fullName evidence="3">PhiE125 gp8 family phage protein</fullName>
    </recommendedName>
</protein>
<dbReference type="AlphaFoldDB" id="A0A011UDJ5"/>
<gene>
    <name evidence="1" type="ORF">BG36_11220</name>
</gene>
<dbReference type="STRING" id="69279.BG36_11220"/>
<dbReference type="Proteomes" id="UP000019849">
    <property type="component" value="Unassembled WGS sequence"/>
</dbReference>
<dbReference type="eggNOG" id="ENOG5032SBG">
    <property type="taxonomic scope" value="Bacteria"/>
</dbReference>
<reference evidence="1 2" key="1">
    <citation type="submission" date="2014-02" db="EMBL/GenBank/DDBJ databases">
        <title>Aquamicrobium defluvii Genome sequencing.</title>
        <authorList>
            <person name="Wang X."/>
        </authorList>
    </citation>
    <scope>NUCLEOTIDE SEQUENCE [LARGE SCALE GENOMIC DNA]</scope>
    <source>
        <strain evidence="1 2">W13Z1</strain>
    </source>
</reference>
<dbReference type="NCBIfam" id="TIGR02215">
    <property type="entry name" value="phage_chp_gp8"/>
    <property type="match status" value="1"/>
</dbReference>
<dbReference type="CDD" id="cd08054">
    <property type="entry name" value="gp6"/>
    <property type="match status" value="1"/>
</dbReference>
<dbReference type="Gene3D" id="1.10.3230.30">
    <property type="entry name" value="Phage gp6-like head-tail connector protein"/>
    <property type="match status" value="1"/>
</dbReference>
<evidence type="ECO:0000313" key="1">
    <source>
        <dbReference type="EMBL" id="EXL03998.1"/>
    </source>
</evidence>
<dbReference type="EMBL" id="JENY01000023">
    <property type="protein sequence ID" value="EXL03998.1"/>
    <property type="molecule type" value="Genomic_DNA"/>
</dbReference>
<dbReference type="InterPro" id="IPR006450">
    <property type="entry name" value="Phage_HK97_gp6-like"/>
</dbReference>
<dbReference type="Pfam" id="PF05135">
    <property type="entry name" value="Phage_connect_1"/>
    <property type="match status" value="1"/>
</dbReference>
<organism evidence="1 2">
    <name type="scientific">Aquamicrobium defluvii</name>
    <dbReference type="NCBI Taxonomy" id="69279"/>
    <lineage>
        <taxon>Bacteria</taxon>
        <taxon>Pseudomonadati</taxon>
        <taxon>Pseudomonadota</taxon>
        <taxon>Alphaproteobacteria</taxon>
        <taxon>Hyphomicrobiales</taxon>
        <taxon>Phyllobacteriaceae</taxon>
        <taxon>Aquamicrobium</taxon>
    </lineage>
</organism>
<dbReference type="InterPro" id="IPR011738">
    <property type="entry name" value="Phage_CHP"/>
</dbReference>
<comment type="caution">
    <text evidence="1">The sequence shown here is derived from an EMBL/GenBank/DDBJ whole genome shotgun (WGS) entry which is preliminary data.</text>
</comment>
<dbReference type="PATRIC" id="fig|69279.3.peg.3340"/>
<evidence type="ECO:0000313" key="2">
    <source>
        <dbReference type="Proteomes" id="UP000019849"/>
    </source>
</evidence>
<dbReference type="NCBIfam" id="TIGR01560">
    <property type="entry name" value="put_DNA_pack"/>
    <property type="match status" value="1"/>
</dbReference>
<dbReference type="InterPro" id="IPR021146">
    <property type="entry name" value="Phage_gp6-like_head-tail"/>
</dbReference>
<proteinExistence type="predicted"/>
<dbReference type="RefSeq" id="WP_035029107.1">
    <property type="nucleotide sequence ID" value="NZ_KK073895.1"/>
</dbReference>
<accession>A0A011UDJ5</accession>
<dbReference type="HOGENOM" id="CLU_085951_0_1_5"/>
<name>A0A011UDJ5_9HYPH</name>
<evidence type="ECO:0008006" key="3">
    <source>
        <dbReference type="Google" id="ProtNLM"/>
    </source>
</evidence>